<name>A0A319C6F5_ASPVC</name>
<feature type="region of interest" description="Disordered" evidence="1">
    <location>
        <begin position="42"/>
        <end position="161"/>
    </location>
</feature>
<dbReference type="Proteomes" id="UP000248405">
    <property type="component" value="Unassembled WGS sequence"/>
</dbReference>
<feature type="compositionally biased region" description="Gly residues" evidence="1">
    <location>
        <begin position="147"/>
        <end position="161"/>
    </location>
</feature>
<keyword evidence="4" id="KW-1185">Reference proteome</keyword>
<reference evidence="3" key="1">
    <citation type="submission" date="2016-12" db="EMBL/GenBank/DDBJ databases">
        <title>The genomes of Aspergillus section Nigri reveals drivers in fungal speciation.</title>
        <authorList>
            <consortium name="DOE Joint Genome Institute"/>
            <person name="Vesth T.C."/>
            <person name="Nybo J."/>
            <person name="Theobald S."/>
            <person name="Brandl J."/>
            <person name="Frisvad J.C."/>
            <person name="Nielsen K.F."/>
            <person name="Lyhne E.K."/>
            <person name="Kogle M.E."/>
            <person name="Kuo A."/>
            <person name="Riley R."/>
            <person name="Clum A."/>
            <person name="Nolan M."/>
            <person name="Lipzen A."/>
            <person name="Salamov A."/>
            <person name="Henrissat B."/>
            <person name="Wiebenga A."/>
            <person name="De Vries R.P."/>
            <person name="Grigoriev I.V."/>
            <person name="Mortensen U.H."/>
            <person name="Andersen M.R."/>
            <person name="Baker S.E."/>
        </authorList>
    </citation>
    <scope>NUCLEOTIDE SEQUENCE [LARGE SCALE GENOMIC DNA]</scope>
    <source>
        <strain evidence="3">CBS 113365</strain>
    </source>
</reference>
<feature type="signal peptide" evidence="2">
    <location>
        <begin position="1"/>
        <end position="21"/>
    </location>
</feature>
<gene>
    <name evidence="3" type="ORF">BO88DRAFT_484818</name>
</gene>
<feature type="compositionally biased region" description="Polar residues" evidence="1">
    <location>
        <begin position="71"/>
        <end position="80"/>
    </location>
</feature>
<dbReference type="GeneID" id="37216897"/>
<feature type="compositionally biased region" description="Basic and acidic residues" evidence="1">
    <location>
        <begin position="58"/>
        <end position="67"/>
    </location>
</feature>
<dbReference type="AlphaFoldDB" id="A0A319C6F5"/>
<evidence type="ECO:0000313" key="4">
    <source>
        <dbReference type="Proteomes" id="UP000248405"/>
    </source>
</evidence>
<protein>
    <submittedName>
        <fullName evidence="3">Uncharacterized protein</fullName>
    </submittedName>
</protein>
<evidence type="ECO:0000256" key="1">
    <source>
        <dbReference type="SAM" id="MobiDB-lite"/>
    </source>
</evidence>
<accession>A0A319C6F5</accession>
<dbReference type="RefSeq" id="XP_025567767.1">
    <property type="nucleotide sequence ID" value="XM_025712305.1"/>
</dbReference>
<feature type="chain" id="PRO_5016275150" evidence="2">
    <location>
        <begin position="22"/>
        <end position="161"/>
    </location>
</feature>
<evidence type="ECO:0000256" key="2">
    <source>
        <dbReference type="SAM" id="SignalP"/>
    </source>
</evidence>
<evidence type="ECO:0000313" key="3">
    <source>
        <dbReference type="EMBL" id="PYH73973.1"/>
    </source>
</evidence>
<feature type="compositionally biased region" description="Low complexity" evidence="1">
    <location>
        <begin position="103"/>
        <end position="129"/>
    </location>
</feature>
<proteinExistence type="predicted"/>
<sequence>MARLSLSIFVLCLFLALLVSAMPVKRENSSGNELDGTLAEQVAEQSLESASEMLDQITGKDDDDKKKPAPSGTTTDNKPSPTGAKHATESQTAPKTEDKVANTEPSSTTPTSTEETPSTSSSAPSTASSHVVNDNPLSKIPLVGDLLSGGGSGSLTGGLLG</sequence>
<organism evidence="3 4">
    <name type="scientific">Aspergillus vadensis (strain CBS 113365 / IMI 142717 / IBT 24658)</name>
    <dbReference type="NCBI Taxonomy" id="1448311"/>
    <lineage>
        <taxon>Eukaryota</taxon>
        <taxon>Fungi</taxon>
        <taxon>Dikarya</taxon>
        <taxon>Ascomycota</taxon>
        <taxon>Pezizomycotina</taxon>
        <taxon>Eurotiomycetes</taxon>
        <taxon>Eurotiomycetidae</taxon>
        <taxon>Eurotiales</taxon>
        <taxon>Aspergillaceae</taxon>
        <taxon>Aspergillus</taxon>
        <taxon>Aspergillus subgen. Circumdati</taxon>
    </lineage>
</organism>
<keyword evidence="2" id="KW-0732">Signal</keyword>
<dbReference type="EMBL" id="KZ821615">
    <property type="protein sequence ID" value="PYH73973.1"/>
    <property type="molecule type" value="Genomic_DNA"/>
</dbReference>
<dbReference type="OrthoDB" id="4508164at2759"/>